<sequence>MGKKSRDGNRFKLPPFTPLLNEEMDSKAFSELSGSAVKVLMWFKRTDGKLRRLDALGYSGVFDFTYTEAERRGFARRTFSRAIEELGKSGFVEIVSVGGLRGAGRSNSKYKLSKRWLLYEVQPKPKGEWRRHPTEPPAAVPWSS</sequence>
<protein>
    <submittedName>
        <fullName evidence="1">Uncharacterized protein</fullName>
    </submittedName>
</protein>
<accession>A0A6S6LXU4</accession>
<evidence type="ECO:0000313" key="2">
    <source>
        <dbReference type="Proteomes" id="UP000515472"/>
    </source>
</evidence>
<dbReference type="RefSeq" id="WP_185244951.1">
    <property type="nucleotide sequence ID" value="NZ_AP023213.1"/>
</dbReference>
<gene>
    <name evidence="1" type="ORF">GEOBRER4_15820</name>
</gene>
<dbReference type="EMBL" id="AP023213">
    <property type="protein sequence ID" value="BCG46832.1"/>
    <property type="molecule type" value="Genomic_DNA"/>
</dbReference>
<organism evidence="1 2">
    <name type="scientific">Citrifermentans bremense</name>
    <dbReference type="NCBI Taxonomy" id="60035"/>
    <lineage>
        <taxon>Bacteria</taxon>
        <taxon>Pseudomonadati</taxon>
        <taxon>Thermodesulfobacteriota</taxon>
        <taxon>Desulfuromonadia</taxon>
        <taxon>Geobacterales</taxon>
        <taxon>Geobacteraceae</taxon>
        <taxon>Citrifermentans</taxon>
    </lineage>
</organism>
<proteinExistence type="predicted"/>
<reference evidence="1 2" key="1">
    <citation type="submission" date="2020-06" db="EMBL/GenBank/DDBJ databases">
        <title>Interaction of electrochemicaly active bacteria, Geobacter bremensis R4 on different carbon anode.</title>
        <authorList>
            <person name="Meng L."/>
            <person name="Yoshida N."/>
        </authorList>
    </citation>
    <scope>NUCLEOTIDE SEQUENCE [LARGE SCALE GENOMIC DNA]</scope>
    <source>
        <strain evidence="1 2">R4</strain>
    </source>
</reference>
<keyword evidence="2" id="KW-1185">Reference proteome</keyword>
<dbReference type="KEGG" id="gbn:GEOBRER4_15820"/>
<name>A0A6S6LXU4_9BACT</name>
<dbReference type="AlphaFoldDB" id="A0A6S6LXU4"/>
<dbReference type="Proteomes" id="UP000515472">
    <property type="component" value="Chromosome"/>
</dbReference>
<evidence type="ECO:0000313" key="1">
    <source>
        <dbReference type="EMBL" id="BCG46832.1"/>
    </source>
</evidence>